<evidence type="ECO:0000256" key="4">
    <source>
        <dbReference type="ARBA" id="ARBA00022917"/>
    </source>
</evidence>
<keyword evidence="4 5" id="KW-0648">Protein biosynthesis</keyword>
<dbReference type="GO" id="GO:0043023">
    <property type="term" value="F:ribosomal large subunit binding"/>
    <property type="evidence" value="ECO:0007669"/>
    <property type="project" value="TreeGrafter"/>
</dbReference>
<dbReference type="PANTHER" id="PTHR20982:SF3">
    <property type="entry name" value="MITOCHONDRIAL RIBOSOME RECYCLING FACTOR PSEUDO 1"/>
    <property type="match status" value="1"/>
</dbReference>
<organism evidence="8 9">
    <name type="scientific">Pseudoflavonifractor capillosus</name>
    <dbReference type="NCBI Taxonomy" id="106588"/>
    <lineage>
        <taxon>Bacteria</taxon>
        <taxon>Bacillati</taxon>
        <taxon>Bacillota</taxon>
        <taxon>Clostridia</taxon>
        <taxon>Eubacteriales</taxon>
        <taxon>Oscillospiraceae</taxon>
        <taxon>Pseudoflavonifractor</taxon>
    </lineage>
</organism>
<dbReference type="InterPro" id="IPR023584">
    <property type="entry name" value="Ribosome_recyc_fac_dom"/>
</dbReference>
<protein>
    <recommendedName>
        <fullName evidence="5">Ribosome-recycling factor</fullName>
        <shortName evidence="5">RRF</shortName>
    </recommendedName>
    <alternativeName>
        <fullName evidence="5">Ribosome-releasing factor</fullName>
    </alternativeName>
</protein>
<dbReference type="FunFam" id="3.30.1360.40:FF:000001">
    <property type="entry name" value="Ribosome-recycling factor"/>
    <property type="match status" value="1"/>
</dbReference>
<name>A0A921MKJ1_9FIRM</name>
<sequence length="184" mass="20935">MNEANKEFDAKMQKTVDVVKSDFASVRAGRANAAVLDKITVDYYGVPTPLNQVGGISSPDPRSLVIQPWDAKLLKAIEKAIQTSDLGINPQNDGRVIRLNFPQLTEERRKELTKQVRKYAEAGKVAIRNIRRDAMDKFKSMEKKSEITEDDRKELEKELQDLTDKRCKQIDELTEKKEAELMAV</sequence>
<evidence type="ECO:0000259" key="7">
    <source>
        <dbReference type="Pfam" id="PF01765"/>
    </source>
</evidence>
<evidence type="ECO:0000256" key="5">
    <source>
        <dbReference type="HAMAP-Rule" id="MF_00040"/>
    </source>
</evidence>
<dbReference type="Gene3D" id="3.30.1360.40">
    <property type="match status" value="1"/>
</dbReference>
<gene>
    <name evidence="5 8" type="primary">frr</name>
    <name evidence="8" type="ORF">K8V01_01580</name>
</gene>
<feature type="domain" description="Ribosome recycling factor" evidence="7">
    <location>
        <begin position="20"/>
        <end position="182"/>
    </location>
</feature>
<dbReference type="HAMAP" id="MF_00040">
    <property type="entry name" value="RRF"/>
    <property type="match status" value="1"/>
</dbReference>
<dbReference type="InterPro" id="IPR036191">
    <property type="entry name" value="RRF_sf"/>
</dbReference>
<dbReference type="Gene3D" id="1.10.132.20">
    <property type="entry name" value="Ribosome-recycling factor"/>
    <property type="match status" value="1"/>
</dbReference>
<evidence type="ECO:0000256" key="6">
    <source>
        <dbReference type="SAM" id="Coils"/>
    </source>
</evidence>
<dbReference type="FunFam" id="1.10.132.20:FF:000001">
    <property type="entry name" value="Ribosome-recycling factor"/>
    <property type="match status" value="1"/>
</dbReference>
<keyword evidence="6" id="KW-0175">Coiled coil</keyword>
<dbReference type="InterPro" id="IPR002661">
    <property type="entry name" value="Ribosome_recyc_fac"/>
</dbReference>
<dbReference type="CDD" id="cd00520">
    <property type="entry name" value="RRF"/>
    <property type="match status" value="1"/>
</dbReference>
<dbReference type="AlphaFoldDB" id="A0A921MKJ1"/>
<dbReference type="GO" id="GO:0005737">
    <property type="term" value="C:cytoplasm"/>
    <property type="evidence" value="ECO:0007669"/>
    <property type="project" value="UniProtKB-SubCell"/>
</dbReference>
<dbReference type="SUPFAM" id="SSF55194">
    <property type="entry name" value="Ribosome recycling factor, RRF"/>
    <property type="match status" value="1"/>
</dbReference>
<accession>A0A921MKJ1</accession>
<comment type="similarity">
    <text evidence="2 5">Belongs to the RRF family.</text>
</comment>
<dbReference type="EMBL" id="DYUC01000014">
    <property type="protein sequence ID" value="HJG85711.1"/>
    <property type="molecule type" value="Genomic_DNA"/>
</dbReference>
<dbReference type="RefSeq" id="WP_294535463.1">
    <property type="nucleotide sequence ID" value="NZ_DYUC01000014.1"/>
</dbReference>
<dbReference type="NCBIfam" id="TIGR00496">
    <property type="entry name" value="frr"/>
    <property type="match status" value="1"/>
</dbReference>
<reference evidence="8" key="2">
    <citation type="submission" date="2021-09" db="EMBL/GenBank/DDBJ databases">
        <authorList>
            <person name="Gilroy R."/>
        </authorList>
    </citation>
    <scope>NUCLEOTIDE SEQUENCE</scope>
    <source>
        <strain evidence="8">CHK179-5677</strain>
    </source>
</reference>
<comment type="function">
    <text evidence="5">Responsible for the release of ribosomes from messenger RNA at the termination of protein biosynthesis. May increase the efficiency of translation by recycling ribosomes from one round of translation to another.</text>
</comment>
<reference evidence="8" key="1">
    <citation type="journal article" date="2021" name="PeerJ">
        <title>Extensive microbial diversity within the chicken gut microbiome revealed by metagenomics and culture.</title>
        <authorList>
            <person name="Gilroy R."/>
            <person name="Ravi A."/>
            <person name="Getino M."/>
            <person name="Pursley I."/>
            <person name="Horton D.L."/>
            <person name="Alikhan N.F."/>
            <person name="Baker D."/>
            <person name="Gharbi K."/>
            <person name="Hall N."/>
            <person name="Watson M."/>
            <person name="Adriaenssens E.M."/>
            <person name="Foster-Nyarko E."/>
            <person name="Jarju S."/>
            <person name="Secka A."/>
            <person name="Antonio M."/>
            <person name="Oren A."/>
            <person name="Chaudhuri R.R."/>
            <person name="La Ragione R."/>
            <person name="Hildebrand F."/>
            <person name="Pallen M.J."/>
        </authorList>
    </citation>
    <scope>NUCLEOTIDE SEQUENCE</scope>
    <source>
        <strain evidence="8">CHK179-5677</strain>
    </source>
</reference>
<comment type="caution">
    <text evidence="8">The sequence shown here is derived from an EMBL/GenBank/DDBJ whole genome shotgun (WGS) entry which is preliminary data.</text>
</comment>
<dbReference type="PANTHER" id="PTHR20982">
    <property type="entry name" value="RIBOSOME RECYCLING FACTOR"/>
    <property type="match status" value="1"/>
</dbReference>
<evidence type="ECO:0000256" key="1">
    <source>
        <dbReference type="ARBA" id="ARBA00004496"/>
    </source>
</evidence>
<comment type="subcellular location">
    <subcellularLocation>
        <location evidence="1 5">Cytoplasm</location>
    </subcellularLocation>
</comment>
<keyword evidence="3 5" id="KW-0963">Cytoplasm</keyword>
<dbReference type="Proteomes" id="UP000760668">
    <property type="component" value="Unassembled WGS sequence"/>
</dbReference>
<proteinExistence type="inferred from homology"/>
<dbReference type="Pfam" id="PF01765">
    <property type="entry name" value="RRF"/>
    <property type="match status" value="1"/>
</dbReference>
<evidence type="ECO:0000313" key="9">
    <source>
        <dbReference type="Proteomes" id="UP000760668"/>
    </source>
</evidence>
<evidence type="ECO:0000256" key="3">
    <source>
        <dbReference type="ARBA" id="ARBA00022490"/>
    </source>
</evidence>
<evidence type="ECO:0000256" key="2">
    <source>
        <dbReference type="ARBA" id="ARBA00005912"/>
    </source>
</evidence>
<evidence type="ECO:0000313" key="8">
    <source>
        <dbReference type="EMBL" id="HJG85711.1"/>
    </source>
</evidence>
<dbReference type="GO" id="GO:0006415">
    <property type="term" value="P:translational termination"/>
    <property type="evidence" value="ECO:0007669"/>
    <property type="project" value="UniProtKB-UniRule"/>
</dbReference>
<feature type="coiled-coil region" evidence="6">
    <location>
        <begin position="138"/>
        <end position="165"/>
    </location>
</feature>